<organism evidence="1 2">
    <name type="scientific">Rhamnusium bicolor</name>
    <dbReference type="NCBI Taxonomy" id="1586634"/>
    <lineage>
        <taxon>Eukaryota</taxon>
        <taxon>Metazoa</taxon>
        <taxon>Ecdysozoa</taxon>
        <taxon>Arthropoda</taxon>
        <taxon>Hexapoda</taxon>
        <taxon>Insecta</taxon>
        <taxon>Pterygota</taxon>
        <taxon>Neoptera</taxon>
        <taxon>Endopterygota</taxon>
        <taxon>Coleoptera</taxon>
        <taxon>Polyphaga</taxon>
        <taxon>Cucujiformia</taxon>
        <taxon>Chrysomeloidea</taxon>
        <taxon>Cerambycidae</taxon>
        <taxon>Lepturinae</taxon>
        <taxon>Rhagiini</taxon>
        <taxon>Rhamnusium</taxon>
    </lineage>
</organism>
<sequence length="63" mass="7137">MNICSYLSTLGGGKSYILRTNKVLRQLLTDSLASKYSFFGSRKDKKAFSELLLKKVVISKYLL</sequence>
<gene>
    <name evidence="1" type="ORF">NQ314_000870</name>
</gene>
<dbReference type="Proteomes" id="UP001162156">
    <property type="component" value="Unassembled WGS sequence"/>
</dbReference>
<evidence type="ECO:0000313" key="1">
    <source>
        <dbReference type="EMBL" id="KAJ8971138.1"/>
    </source>
</evidence>
<comment type="caution">
    <text evidence="1">The sequence shown here is derived from an EMBL/GenBank/DDBJ whole genome shotgun (WGS) entry which is preliminary data.</text>
</comment>
<name>A0AAV8ZV79_9CUCU</name>
<accession>A0AAV8ZV79</accession>
<reference evidence="1" key="1">
    <citation type="journal article" date="2023" name="Insect Mol. Biol.">
        <title>Genome sequencing provides insights into the evolution of gene families encoding plant cell wall-degrading enzymes in longhorned beetles.</title>
        <authorList>
            <person name="Shin N.R."/>
            <person name="Okamura Y."/>
            <person name="Kirsch R."/>
            <person name="Pauchet Y."/>
        </authorList>
    </citation>
    <scope>NUCLEOTIDE SEQUENCE</scope>
    <source>
        <strain evidence="1">RBIC_L_NR</strain>
    </source>
</reference>
<dbReference type="AlphaFoldDB" id="A0AAV8ZV79"/>
<dbReference type="EMBL" id="JANEYF010000250">
    <property type="protein sequence ID" value="KAJ8971138.1"/>
    <property type="molecule type" value="Genomic_DNA"/>
</dbReference>
<evidence type="ECO:0000313" key="2">
    <source>
        <dbReference type="Proteomes" id="UP001162156"/>
    </source>
</evidence>
<keyword evidence="2" id="KW-1185">Reference proteome</keyword>
<protein>
    <submittedName>
        <fullName evidence="1">Uncharacterized protein</fullName>
    </submittedName>
</protein>
<proteinExistence type="predicted"/>